<dbReference type="InterPro" id="IPR027417">
    <property type="entry name" value="P-loop_NTPase"/>
</dbReference>
<dbReference type="InterPro" id="IPR017871">
    <property type="entry name" value="ABC_transporter-like_CS"/>
</dbReference>
<dbReference type="KEGG" id="carl:PXC00_01240"/>
<dbReference type="AlphaFoldDB" id="A0AA97H1F0"/>
<gene>
    <name evidence="5" type="ORF">PXC00_01240</name>
</gene>
<dbReference type="PANTHER" id="PTHR24220">
    <property type="entry name" value="IMPORT ATP-BINDING PROTEIN"/>
    <property type="match status" value="1"/>
</dbReference>
<name>A0AA97H1F0_9FIRM</name>
<dbReference type="SMART" id="SM00382">
    <property type="entry name" value="AAA"/>
    <property type="match status" value="1"/>
</dbReference>
<keyword evidence="6" id="KW-1185">Reference proteome</keyword>
<keyword evidence="2" id="KW-0547">Nucleotide-binding</keyword>
<accession>A0AA97H1F0</accession>
<organism evidence="5 6">
    <name type="scientific">Caproicibacterium argilliputei</name>
    <dbReference type="NCBI Taxonomy" id="3030016"/>
    <lineage>
        <taxon>Bacteria</taxon>
        <taxon>Bacillati</taxon>
        <taxon>Bacillota</taxon>
        <taxon>Clostridia</taxon>
        <taxon>Eubacteriales</taxon>
        <taxon>Oscillospiraceae</taxon>
        <taxon>Caproicibacterium</taxon>
    </lineage>
</organism>
<evidence type="ECO:0000313" key="5">
    <source>
        <dbReference type="EMBL" id="WOC32521.1"/>
    </source>
</evidence>
<dbReference type="GO" id="GO:0016887">
    <property type="term" value="F:ATP hydrolysis activity"/>
    <property type="evidence" value="ECO:0007669"/>
    <property type="project" value="InterPro"/>
</dbReference>
<evidence type="ECO:0000259" key="4">
    <source>
        <dbReference type="PROSITE" id="PS50893"/>
    </source>
</evidence>
<evidence type="ECO:0000256" key="3">
    <source>
        <dbReference type="ARBA" id="ARBA00022840"/>
    </source>
</evidence>
<dbReference type="InterPro" id="IPR003439">
    <property type="entry name" value="ABC_transporter-like_ATP-bd"/>
</dbReference>
<dbReference type="EMBL" id="CP135996">
    <property type="protein sequence ID" value="WOC32521.1"/>
    <property type="molecule type" value="Genomic_DNA"/>
</dbReference>
<proteinExistence type="predicted"/>
<reference evidence="5" key="2">
    <citation type="submission" date="2024-06" db="EMBL/GenBank/DDBJ databases">
        <title>Caproicibacterium argilliputei sp. nov, a novel caproic acid producing anaerobic bacterium isolated from pit mud.</title>
        <authorList>
            <person name="Xia S."/>
        </authorList>
    </citation>
    <scope>NUCLEOTIDE SEQUENCE</scope>
    <source>
        <strain evidence="5">ZCY20-5</strain>
    </source>
</reference>
<dbReference type="Proteomes" id="UP001300604">
    <property type="component" value="Chromosome"/>
</dbReference>
<dbReference type="Gene3D" id="3.40.50.300">
    <property type="entry name" value="P-loop containing nucleotide triphosphate hydrolases"/>
    <property type="match status" value="1"/>
</dbReference>
<dbReference type="FunFam" id="3.40.50.300:FF:000032">
    <property type="entry name" value="Export ABC transporter ATP-binding protein"/>
    <property type="match status" value="1"/>
</dbReference>
<dbReference type="CDD" id="cd03255">
    <property type="entry name" value="ABC_MJ0796_LolCDE_FtsE"/>
    <property type="match status" value="1"/>
</dbReference>
<dbReference type="PROSITE" id="PS00211">
    <property type="entry name" value="ABC_TRANSPORTER_1"/>
    <property type="match status" value="1"/>
</dbReference>
<dbReference type="InterPro" id="IPR015854">
    <property type="entry name" value="ABC_transpr_LolD-like"/>
</dbReference>
<dbReference type="SUPFAM" id="SSF52540">
    <property type="entry name" value="P-loop containing nucleoside triphosphate hydrolases"/>
    <property type="match status" value="1"/>
</dbReference>
<evidence type="ECO:0000313" key="6">
    <source>
        <dbReference type="Proteomes" id="UP001300604"/>
    </source>
</evidence>
<dbReference type="InterPro" id="IPR017911">
    <property type="entry name" value="MacB-like_ATP-bd"/>
</dbReference>
<dbReference type="GO" id="GO:0005886">
    <property type="term" value="C:plasma membrane"/>
    <property type="evidence" value="ECO:0007669"/>
    <property type="project" value="TreeGrafter"/>
</dbReference>
<dbReference type="GO" id="GO:0098796">
    <property type="term" value="C:membrane protein complex"/>
    <property type="evidence" value="ECO:0007669"/>
    <property type="project" value="UniProtKB-ARBA"/>
</dbReference>
<sequence length="220" mass="23705">MIVLENITKQYNIGKPNQLTALDGINLQIDAGEMIAVMGASGAGKSTLAHILACLESPTSGSYHFDGEDVSQLKDSRLAKVRNQGIGILLQNFALLQEDTALGNCEIPLYFNKTRLPEMKEKALQALKKVGIEALAKQKVGTMSGGQQQRVALARAIVCDPKLVIADEPTGALDSATADEVMEQMKILNQGGTTMLIVTHDQTVASRCSRILHMKDGHLH</sequence>
<dbReference type="PROSITE" id="PS50893">
    <property type="entry name" value="ABC_TRANSPORTER_2"/>
    <property type="match status" value="1"/>
</dbReference>
<keyword evidence="1" id="KW-0813">Transport</keyword>
<dbReference type="Pfam" id="PF00005">
    <property type="entry name" value="ABC_tran"/>
    <property type="match status" value="1"/>
</dbReference>
<evidence type="ECO:0000256" key="2">
    <source>
        <dbReference type="ARBA" id="ARBA00022741"/>
    </source>
</evidence>
<dbReference type="InterPro" id="IPR003593">
    <property type="entry name" value="AAA+_ATPase"/>
</dbReference>
<protein>
    <submittedName>
        <fullName evidence="5">ABC transporter ATP-binding protein</fullName>
    </submittedName>
</protein>
<dbReference type="PANTHER" id="PTHR24220:SF86">
    <property type="entry name" value="ABC TRANSPORTER ABCH.1"/>
    <property type="match status" value="1"/>
</dbReference>
<feature type="domain" description="ABC transporter" evidence="4">
    <location>
        <begin position="2"/>
        <end position="220"/>
    </location>
</feature>
<dbReference type="GO" id="GO:0005524">
    <property type="term" value="F:ATP binding"/>
    <property type="evidence" value="ECO:0007669"/>
    <property type="project" value="UniProtKB-KW"/>
</dbReference>
<dbReference type="RefSeq" id="WP_275844618.1">
    <property type="nucleotide sequence ID" value="NZ_CP135996.1"/>
</dbReference>
<reference evidence="5" key="1">
    <citation type="submission" date="2023-09" db="EMBL/GenBank/DDBJ databases">
        <authorList>
            <person name="Zeng C."/>
        </authorList>
    </citation>
    <scope>NUCLEOTIDE SEQUENCE</scope>
    <source>
        <strain evidence="5">ZCY20-5</strain>
    </source>
</reference>
<dbReference type="GO" id="GO:0022857">
    <property type="term" value="F:transmembrane transporter activity"/>
    <property type="evidence" value="ECO:0007669"/>
    <property type="project" value="UniProtKB-ARBA"/>
</dbReference>
<evidence type="ECO:0000256" key="1">
    <source>
        <dbReference type="ARBA" id="ARBA00022448"/>
    </source>
</evidence>
<keyword evidence="3 5" id="KW-0067">ATP-binding</keyword>